<feature type="region of interest" description="Disordered" evidence="1">
    <location>
        <begin position="33"/>
        <end position="69"/>
    </location>
</feature>
<evidence type="ECO:0000313" key="2">
    <source>
        <dbReference type="EMBL" id="EHJ62229.1"/>
    </source>
</evidence>
<dbReference type="PATRIC" id="fig|1088721.3.peg.817"/>
<evidence type="ECO:0000256" key="1">
    <source>
        <dbReference type="SAM" id="MobiDB-lite"/>
    </source>
</evidence>
<feature type="region of interest" description="Disordered" evidence="1">
    <location>
        <begin position="1"/>
        <end position="20"/>
    </location>
</feature>
<dbReference type="EMBL" id="AGFM01000009">
    <property type="protein sequence ID" value="EHJ62229.1"/>
    <property type="molecule type" value="Genomic_DNA"/>
</dbReference>
<keyword evidence="3" id="KW-1185">Reference proteome</keyword>
<dbReference type="Proteomes" id="UP000004030">
    <property type="component" value="Unassembled WGS sequence"/>
</dbReference>
<organism evidence="2 3">
    <name type="scientific">Novosphingobium pentaromativorans US6-1</name>
    <dbReference type="NCBI Taxonomy" id="1088721"/>
    <lineage>
        <taxon>Bacteria</taxon>
        <taxon>Pseudomonadati</taxon>
        <taxon>Pseudomonadota</taxon>
        <taxon>Alphaproteobacteria</taxon>
        <taxon>Sphingomonadales</taxon>
        <taxon>Sphingomonadaceae</taxon>
        <taxon>Novosphingobium</taxon>
    </lineage>
</organism>
<sequence>MIAIIEKSGRKAMAEGTEPEAERTWWAISVKDAAQSGGGTKGKQGCGGIGRAGRRSPKRGGMTLSMHGRSGRSIFQLDLQLQGRGGAA</sequence>
<evidence type="ECO:0000313" key="3">
    <source>
        <dbReference type="Proteomes" id="UP000004030"/>
    </source>
</evidence>
<comment type="caution">
    <text evidence="2">The sequence shown here is derived from an EMBL/GenBank/DDBJ whole genome shotgun (WGS) entry which is preliminary data.</text>
</comment>
<proteinExistence type="predicted"/>
<protein>
    <submittedName>
        <fullName evidence="2">Uncharacterized protein</fullName>
    </submittedName>
</protein>
<reference evidence="2 3" key="1">
    <citation type="journal article" date="2012" name="J. Bacteriol.">
        <title>Genome sequence of benzo(a)pyrene-degrading bacterium Novosphingobium pentaromativorans US6-1.</title>
        <authorList>
            <person name="Luo Y.R."/>
            <person name="Kang S.G."/>
            <person name="Kim S.J."/>
            <person name="Kim M.R."/>
            <person name="Li N."/>
            <person name="Lee J.H."/>
            <person name="Kwon K.K."/>
        </authorList>
    </citation>
    <scope>NUCLEOTIDE SEQUENCE [LARGE SCALE GENOMIC DNA]</scope>
    <source>
        <strain evidence="2 3">US6-1</strain>
    </source>
</reference>
<dbReference type="AlphaFoldDB" id="G6E905"/>
<name>G6E905_9SPHN</name>
<gene>
    <name evidence="2" type="ORF">NSU_0826</name>
</gene>
<accession>G6E905</accession>
<feature type="compositionally biased region" description="Gly residues" evidence="1">
    <location>
        <begin position="36"/>
        <end position="51"/>
    </location>
</feature>